<dbReference type="STRING" id="554155.C5FJ76"/>
<feature type="compositionally biased region" description="Low complexity" evidence="5">
    <location>
        <begin position="628"/>
        <end position="646"/>
    </location>
</feature>
<keyword evidence="1" id="KW-0479">Metal-binding</keyword>
<feature type="compositionally biased region" description="Basic and acidic residues" evidence="5">
    <location>
        <begin position="76"/>
        <end position="93"/>
    </location>
</feature>
<gene>
    <name evidence="7" type="ORF">MCYG_02316</name>
</gene>
<feature type="region of interest" description="Disordered" evidence="5">
    <location>
        <begin position="628"/>
        <end position="711"/>
    </location>
</feature>
<feature type="region of interest" description="Disordered" evidence="5">
    <location>
        <begin position="377"/>
        <end position="410"/>
    </location>
</feature>
<name>C5FJ76_ARTOC</name>
<dbReference type="PROSITE" id="PS00028">
    <property type="entry name" value="ZINC_FINGER_C2H2_1"/>
    <property type="match status" value="1"/>
</dbReference>
<evidence type="ECO:0000256" key="1">
    <source>
        <dbReference type="ARBA" id="ARBA00022723"/>
    </source>
</evidence>
<keyword evidence="3" id="KW-0833">Ubl conjugation pathway</keyword>
<dbReference type="PANTHER" id="PTHR11685">
    <property type="entry name" value="RBR FAMILY RING FINGER AND IBR DOMAIN-CONTAINING"/>
    <property type="match status" value="1"/>
</dbReference>
<sequence>MSVPQLTRDLEAPLQGPVDDADRLAEWPELVGLEDLLLDNGQLPSHRADRPCPQELHIFPEDVSQELLQIINQPLETDRPSKGSLGSHRENDGGRSPPPSSSYPHGTTPARTQAPAVKDHARDMPPEQCLSPESTSPGPSFGRMGVKTSKETKNLKLRLMERNSFRECASCFVELLDKNLVPLGCLHKYCLACFSGMIETAMKNESKFPPKCCLEDIPTKLILHNVDAVLREEYKLKVQEYAIPRTSRWYCPSPNCGKWIPPKKIKLDDSTQKCPICKQSICTACQRAAHQSHEHCPQAPYPERIDSIASNGWRRCYKCQAMVDLTADAGCYCGARGGTCGCAHSGQHGAKPRADSETIHSERARLAAIIAENERTERREVEERMRKENAQKLQDEEGQRRQDEGRRRVQHDKEIKRLISIANQIQRLQGELAKINKIQQSMIINRHQDSAQRIQLAAASKQVDFDQMRVKLEKAYESNFKLRKRALEAEQSARSLELLTRQEEDEDDNFVQMQRHLKGKPNREEREKVILDKLNASHKREQDTLDKTHKDQIGELEYHGSLESSALQSGIMKKLGDLQRETNYTLYELSSTVISDRRWFKIAIEKRYGLLEEHRMVLINGPDAVKDTATSSRYSSANNSSHSGTTQSFTSGRETPQSPLSPPPILTEFGYKRSGSDALKTSGGVSPRSPSLGMPKNGLRHMSSQSQLVYR</sequence>
<dbReference type="Proteomes" id="UP000002035">
    <property type="component" value="Unassembled WGS sequence"/>
</dbReference>
<dbReference type="CDD" id="cd20335">
    <property type="entry name" value="BRcat_RBR"/>
    <property type="match status" value="1"/>
</dbReference>
<feature type="compositionally biased region" description="Polar residues" evidence="5">
    <location>
        <begin position="702"/>
        <end position="711"/>
    </location>
</feature>
<evidence type="ECO:0000256" key="3">
    <source>
        <dbReference type="ARBA" id="ARBA00022786"/>
    </source>
</evidence>
<proteinExistence type="predicted"/>
<evidence type="ECO:0000313" key="8">
    <source>
        <dbReference type="Proteomes" id="UP000002035"/>
    </source>
</evidence>
<dbReference type="GO" id="GO:0004842">
    <property type="term" value="F:ubiquitin-protein transferase activity"/>
    <property type="evidence" value="ECO:0007669"/>
    <property type="project" value="InterPro"/>
</dbReference>
<feature type="domain" description="C2H2-type" evidence="6">
    <location>
        <begin position="274"/>
        <end position="295"/>
    </location>
</feature>
<accession>C5FJ76</accession>
<dbReference type="eggNOG" id="KOG1812">
    <property type="taxonomic scope" value="Eukaryota"/>
</dbReference>
<dbReference type="RefSeq" id="XP_002849382.1">
    <property type="nucleotide sequence ID" value="XM_002849336.1"/>
</dbReference>
<dbReference type="InterPro" id="IPR013087">
    <property type="entry name" value="Znf_C2H2_type"/>
</dbReference>
<dbReference type="GO" id="GO:0016567">
    <property type="term" value="P:protein ubiquitination"/>
    <property type="evidence" value="ECO:0007669"/>
    <property type="project" value="InterPro"/>
</dbReference>
<evidence type="ECO:0000256" key="4">
    <source>
        <dbReference type="ARBA" id="ARBA00022833"/>
    </source>
</evidence>
<protein>
    <submittedName>
        <fullName evidence="7">IBR domain-containing protein</fullName>
    </submittedName>
</protein>
<feature type="region of interest" description="Disordered" evidence="5">
    <location>
        <begin position="75"/>
        <end position="148"/>
    </location>
</feature>
<evidence type="ECO:0000259" key="6">
    <source>
        <dbReference type="PROSITE" id="PS00028"/>
    </source>
</evidence>
<feature type="region of interest" description="Disordered" evidence="5">
    <location>
        <begin position="1"/>
        <end position="21"/>
    </location>
</feature>
<dbReference type="OMA" id="CCLNQIP"/>
<organism evidence="7 8">
    <name type="scientific">Arthroderma otae (strain ATCC MYA-4605 / CBS 113480)</name>
    <name type="common">Microsporum canis</name>
    <dbReference type="NCBI Taxonomy" id="554155"/>
    <lineage>
        <taxon>Eukaryota</taxon>
        <taxon>Fungi</taxon>
        <taxon>Dikarya</taxon>
        <taxon>Ascomycota</taxon>
        <taxon>Pezizomycotina</taxon>
        <taxon>Eurotiomycetes</taxon>
        <taxon>Eurotiomycetidae</taxon>
        <taxon>Onygenales</taxon>
        <taxon>Arthrodermataceae</taxon>
        <taxon>Microsporum</taxon>
    </lineage>
</organism>
<evidence type="ECO:0000256" key="5">
    <source>
        <dbReference type="SAM" id="MobiDB-lite"/>
    </source>
</evidence>
<dbReference type="VEuPathDB" id="FungiDB:MCYG_02316"/>
<keyword evidence="4" id="KW-0862">Zinc</keyword>
<dbReference type="OrthoDB" id="9977870at2759"/>
<dbReference type="AlphaFoldDB" id="C5FJ76"/>
<dbReference type="EMBL" id="DS995702">
    <property type="protein sequence ID" value="EEQ29497.1"/>
    <property type="molecule type" value="Genomic_DNA"/>
</dbReference>
<keyword evidence="8" id="KW-1185">Reference proteome</keyword>
<dbReference type="InterPro" id="IPR031127">
    <property type="entry name" value="E3_UB_ligase_RBR"/>
</dbReference>
<dbReference type="GeneID" id="9226455"/>
<feature type="compositionally biased region" description="Polar residues" evidence="5">
    <location>
        <begin position="647"/>
        <end position="658"/>
    </location>
</feature>
<dbReference type="HOGENOM" id="CLU_022733_0_0_1"/>
<dbReference type="Pfam" id="PF01485">
    <property type="entry name" value="IBR"/>
    <property type="match status" value="1"/>
</dbReference>
<dbReference type="GO" id="GO:0008270">
    <property type="term" value="F:zinc ion binding"/>
    <property type="evidence" value="ECO:0007669"/>
    <property type="project" value="UniProtKB-KW"/>
</dbReference>
<reference evidence="8" key="1">
    <citation type="journal article" date="2012" name="MBio">
        <title>Comparative genome analysis of Trichophyton rubrum and related dermatophytes reveals candidate genes involved in infection.</title>
        <authorList>
            <person name="Martinez D.A."/>
            <person name="Oliver B.G."/>
            <person name="Graeser Y."/>
            <person name="Goldberg J.M."/>
            <person name="Li W."/>
            <person name="Martinez-Rossi N.M."/>
            <person name="Monod M."/>
            <person name="Shelest E."/>
            <person name="Barton R.C."/>
            <person name="Birch E."/>
            <person name="Brakhage A.A."/>
            <person name="Chen Z."/>
            <person name="Gurr S.J."/>
            <person name="Heiman D."/>
            <person name="Heitman J."/>
            <person name="Kosti I."/>
            <person name="Rossi A."/>
            <person name="Saif S."/>
            <person name="Samalova M."/>
            <person name="Saunders C.W."/>
            <person name="Shea T."/>
            <person name="Summerbell R.C."/>
            <person name="Xu J."/>
            <person name="Young S."/>
            <person name="Zeng Q."/>
            <person name="Birren B.W."/>
            <person name="Cuomo C.A."/>
            <person name="White T.C."/>
        </authorList>
    </citation>
    <scope>NUCLEOTIDE SEQUENCE [LARGE SCALE GENOMIC DNA]</scope>
    <source>
        <strain evidence="8">ATCC MYA-4605 / CBS 113480</strain>
    </source>
</reference>
<evidence type="ECO:0000256" key="2">
    <source>
        <dbReference type="ARBA" id="ARBA00022771"/>
    </source>
</evidence>
<dbReference type="InterPro" id="IPR002867">
    <property type="entry name" value="IBR_dom"/>
</dbReference>
<evidence type="ECO:0000313" key="7">
    <source>
        <dbReference type="EMBL" id="EEQ29497.1"/>
    </source>
</evidence>
<keyword evidence="2" id="KW-0863">Zinc-finger</keyword>